<dbReference type="InterPro" id="IPR052514">
    <property type="entry name" value="SAM-dependent_MTase"/>
</dbReference>
<keyword evidence="2" id="KW-0489">Methyltransferase</keyword>
<evidence type="ECO:0000259" key="1">
    <source>
        <dbReference type="Pfam" id="PF05050"/>
    </source>
</evidence>
<dbReference type="InterPro" id="IPR006342">
    <property type="entry name" value="FkbM_mtfrase"/>
</dbReference>
<dbReference type="GO" id="GO:0032259">
    <property type="term" value="P:methylation"/>
    <property type="evidence" value="ECO:0007669"/>
    <property type="project" value="UniProtKB-KW"/>
</dbReference>
<dbReference type="PANTHER" id="PTHR34203">
    <property type="entry name" value="METHYLTRANSFERASE, FKBM FAMILY PROTEIN"/>
    <property type="match status" value="1"/>
</dbReference>
<dbReference type="InterPro" id="IPR029063">
    <property type="entry name" value="SAM-dependent_MTases_sf"/>
</dbReference>
<organism evidence="2 3">
    <name type="scientific">Candidatus Corynebacterium avicola</name>
    <dbReference type="NCBI Taxonomy" id="2838527"/>
    <lineage>
        <taxon>Bacteria</taxon>
        <taxon>Bacillati</taxon>
        <taxon>Actinomycetota</taxon>
        <taxon>Actinomycetes</taxon>
        <taxon>Mycobacteriales</taxon>
        <taxon>Corynebacteriaceae</taxon>
        <taxon>Corynebacterium</taxon>
    </lineage>
</organism>
<dbReference type="SUPFAM" id="SSF53335">
    <property type="entry name" value="S-adenosyl-L-methionine-dependent methyltransferases"/>
    <property type="match status" value="1"/>
</dbReference>
<comment type="caution">
    <text evidence="2">The sequence shown here is derived from an EMBL/GenBank/DDBJ whole genome shotgun (WGS) entry which is preliminary data.</text>
</comment>
<feature type="domain" description="Methyltransferase FkbM" evidence="1">
    <location>
        <begin position="28"/>
        <end position="205"/>
    </location>
</feature>
<dbReference type="NCBIfam" id="TIGR01444">
    <property type="entry name" value="fkbM_fam"/>
    <property type="match status" value="1"/>
</dbReference>
<gene>
    <name evidence="2" type="ORF">H9870_04850</name>
</gene>
<protein>
    <submittedName>
        <fullName evidence="2">FkbM family methyltransferase</fullName>
    </submittedName>
</protein>
<dbReference type="Gene3D" id="3.40.50.150">
    <property type="entry name" value="Vaccinia Virus protein VP39"/>
    <property type="match status" value="1"/>
</dbReference>
<dbReference type="Pfam" id="PF05050">
    <property type="entry name" value="Methyltransf_21"/>
    <property type="match status" value="1"/>
</dbReference>
<name>A0A9D1ULN1_9CORY</name>
<evidence type="ECO:0000313" key="3">
    <source>
        <dbReference type="Proteomes" id="UP000824190"/>
    </source>
</evidence>
<reference evidence="2" key="2">
    <citation type="submission" date="2021-04" db="EMBL/GenBank/DDBJ databases">
        <authorList>
            <person name="Gilroy R."/>
        </authorList>
    </citation>
    <scope>NUCLEOTIDE SEQUENCE</scope>
    <source>
        <strain evidence="2">CHK32-1732</strain>
    </source>
</reference>
<sequence length="239" mass="26141">MLGRHAWFVEDEAAHLQAFVPEGGVCIDVGAEFGLYTMLFSEAVGPGGTVVAVEANPSLAQPLSRLMTLAGAGNVEELGAAVMDSDVVEGVNLSVPYRRGLPVWGRSFVTQGSDGVGPNVEFATSREVTVPSTYLDRIVELSALDRVDVVKADIEGAELLMLHGAQRILDEFRPCWMIEIEDRHLRKYGATGGDVVEIFRRAGYTMRRLEKGTWIPCDEVTTENRNYVFIPQEKVGLPT</sequence>
<dbReference type="GO" id="GO:0008168">
    <property type="term" value="F:methyltransferase activity"/>
    <property type="evidence" value="ECO:0007669"/>
    <property type="project" value="UniProtKB-KW"/>
</dbReference>
<dbReference type="EMBL" id="DXGC01000046">
    <property type="protein sequence ID" value="HIW90975.1"/>
    <property type="molecule type" value="Genomic_DNA"/>
</dbReference>
<proteinExistence type="predicted"/>
<evidence type="ECO:0000313" key="2">
    <source>
        <dbReference type="EMBL" id="HIW90975.1"/>
    </source>
</evidence>
<reference evidence="2" key="1">
    <citation type="journal article" date="2021" name="PeerJ">
        <title>Extensive microbial diversity within the chicken gut microbiome revealed by metagenomics and culture.</title>
        <authorList>
            <person name="Gilroy R."/>
            <person name="Ravi A."/>
            <person name="Getino M."/>
            <person name="Pursley I."/>
            <person name="Horton D.L."/>
            <person name="Alikhan N.F."/>
            <person name="Baker D."/>
            <person name="Gharbi K."/>
            <person name="Hall N."/>
            <person name="Watson M."/>
            <person name="Adriaenssens E.M."/>
            <person name="Foster-Nyarko E."/>
            <person name="Jarju S."/>
            <person name="Secka A."/>
            <person name="Antonio M."/>
            <person name="Oren A."/>
            <person name="Chaudhuri R.R."/>
            <person name="La Ragione R."/>
            <person name="Hildebrand F."/>
            <person name="Pallen M.J."/>
        </authorList>
    </citation>
    <scope>NUCLEOTIDE SEQUENCE</scope>
    <source>
        <strain evidence="2">CHK32-1732</strain>
    </source>
</reference>
<keyword evidence="2" id="KW-0808">Transferase</keyword>
<dbReference type="PANTHER" id="PTHR34203:SF15">
    <property type="entry name" value="SLL1173 PROTEIN"/>
    <property type="match status" value="1"/>
</dbReference>
<dbReference type="AlphaFoldDB" id="A0A9D1ULN1"/>
<accession>A0A9D1ULN1</accession>
<dbReference type="Proteomes" id="UP000824190">
    <property type="component" value="Unassembled WGS sequence"/>
</dbReference>